<feature type="transmembrane region" description="Helical" evidence="6">
    <location>
        <begin position="1970"/>
        <end position="1990"/>
    </location>
</feature>
<keyword evidence="4 6" id="KW-0472">Membrane</keyword>
<organism evidence="8 9">
    <name type="scientific">Prymnesium parvum</name>
    <name type="common">Toxic golden alga</name>
    <dbReference type="NCBI Taxonomy" id="97485"/>
    <lineage>
        <taxon>Eukaryota</taxon>
        <taxon>Haptista</taxon>
        <taxon>Haptophyta</taxon>
        <taxon>Prymnesiophyceae</taxon>
        <taxon>Prymnesiales</taxon>
        <taxon>Prymnesiaceae</taxon>
        <taxon>Prymnesium</taxon>
    </lineage>
</organism>
<dbReference type="Gene3D" id="1.10.287.70">
    <property type="match status" value="1"/>
</dbReference>
<feature type="region of interest" description="Disordered" evidence="5">
    <location>
        <begin position="2148"/>
        <end position="2189"/>
    </location>
</feature>
<protein>
    <recommendedName>
        <fullName evidence="7">Ion transport domain-containing protein</fullName>
    </recommendedName>
</protein>
<feature type="compositionally biased region" description="Acidic residues" evidence="5">
    <location>
        <begin position="1365"/>
        <end position="1375"/>
    </location>
</feature>
<feature type="domain" description="Ion transport" evidence="7">
    <location>
        <begin position="1868"/>
        <end position="2091"/>
    </location>
</feature>
<dbReference type="PANTHER" id="PTHR46726">
    <property type="entry name" value="TWO PORE CHANNEL 3"/>
    <property type="match status" value="1"/>
</dbReference>
<evidence type="ECO:0000256" key="4">
    <source>
        <dbReference type="ARBA" id="ARBA00023136"/>
    </source>
</evidence>
<dbReference type="PANTHER" id="PTHR46726:SF1">
    <property type="entry name" value="TWO-PORE CALCIUM CHANNEL 3"/>
    <property type="match status" value="1"/>
</dbReference>
<feature type="compositionally biased region" description="Basic residues" evidence="5">
    <location>
        <begin position="1351"/>
        <end position="1360"/>
    </location>
</feature>
<feature type="transmembrane region" description="Helical" evidence="6">
    <location>
        <begin position="1876"/>
        <end position="1902"/>
    </location>
</feature>
<sequence length="2280" mass="248877">MSSSATKRAVVFEVADRANTWASSCARRRHATPADAARRAFRGRSRSWASHGMLMRIGRASVSDMGQGSSSSSIAPGSHSASHQRQALCCVLRCRLVCALLIGGCLLALINWTAASIGNSVLSKQVSSLLMASASGVHLTLVAHLDRMTAAAQIAASAAVLGVPAADALSAACRRELCSCAAASLWPGAAADGSRRVIPPLVRPSPRAPLTSLALPWRAFSSHCAAHTLETSLLLSPAPYPLFVTEGIQPEETVVTQPVSWRMAECQGGSSGAGGACVSVAARSDLPTARGNLSSRVALGLSSAPLQQAMVKLWLTFLKSSSAFGAAGNEMDSQLLVVALSPEKQCHTFAAAHDLTASVTASAICEAIAASARAARRDSLTGEEDRRRLLDLGIEALRNNGSCTLSEPYGTCFLPVLPRALGDWYVHVVPSRAHGEGGSEWSWLAVSLARKSTLRWSYLLVCTTHSVLAAILPLLCLSVATLAGFFERRGESADAKAARQTAAEAPPTGDAMASYHLNLDRTTFASDRMLSTYFTPRDPNAHGASRRGRRLSHVGVGSSGFWRRSGSSHIPEQTAPLVESPVHLHISSVASLKVCGSTSGDTPAAHFDLPIAHSPPPPPRAQFCHSQSAPDVCGCHETERPAMTAAVSDLSRSGVAAVHGEASTVLLVPEEGHDAPVEEQQHGGSVKGEAEGGLAEARGVDPLEIDARSDTLAGQPPSANGSSRSRVREAIKPPHSLPPVASTRVWMRWAYICFLFAALYSVLAWINRLQVLAIRPLVSDIASQVAIGSDTAISARIVAVHNGLDLITEMYSAVQGAFPDSSSGNASSASLTPGMAATFLCAALNARASAEAPLMQECLLILFCEVIMFRQNSSSTSVAFERCSRLSTNWGDDPQQSSTSIHAAVGVLSAEEFTFEFGEAHFIQPSSPWSKVQVVNGSLSMMWQRHVPSASTIGFTLQGRLSLTPLRHLLSQTMETLRLNSLRESNRQFSGTLYEGAVMLVDGEPSNTIAEARAGAISDRQISLTRAIPGTDGRGRVTLQGSQSWISAWLDAYPSVQATTLDKAIDPNEHAASHTVARGLNILTFNTSRVEWEASNLTVSTNLYEHTPLVTWRADRASGWREDVVIIALASITAENISFAPPWWVLVSLPQSLYRYNWTRSAENLFVMVLALLLVTCYVASVVATDTLDELLAYAAMPTARVLDRDSFARAASSGFGFQDDEQSGTDSRSHDSDALMRGSLSLELLKDVAKLPADHLELCLDALKPSVWAAVDAIHRLGELHPDCASIRSPRCINNRIVESLTEPTDGSISRRGTSIPTRSLANSRTFGDFVLHVLERSSSTVRRQELRAGRKRWRRQMKRQLQGDEDTAGTAAEDEVAYPSLSTVLAIVRKEGAPEYIRQTDEIVQVASLRQSHYREALRRTVEVTSSASTAEPTKFERMMARRKAGCIWRRRHTHTYIDLAAAGYDIVELLAMEQDLQVVRIRIHLLQNSPLWKVIVYVAILVHVLLPIVAETPDVCGQSTADFLGLACVVVHCLDCLLELAWGGLWSKHGQLRTRLLARCILVVVILGDWMLQYMLQYSAEGIALKCLSYTIPLRSPLAIVRSRTASAALRKFAFSINRNAQMFVVWVAMLALNAVLGTLLFASNAADGYFNNIVQSAITMFIFMLGAENYSSLFWPIMNTPQEQFPQPTWLHSLLYRAFFWLTGLLLLFVLNAAVIAAFERDFTEQHRAHCYKLRLQRRLGILAAFVVLDKSQTNDLSPNEMRAFFEVECRCGDMRELHLPGGALSLGAFVELVEELQFERQPGAQLLRRLGSLRGVLHTRRGHHSLIRPLLRFLNDNYQRLSQLLLVSHVTALSMYGVADLEFVPLLDLVTIGLSFLHAFEIVGKVILVGPVYFWWAPNDLWRQMQNRVDTIITCFALFSYLLSRLFAGRFLFLPWVEPGPIVAVSSSYTREFNDGARMLLALPIFRLLTAFDMTRPLCLGWGVIVYSYKSVVLVLVCSLYSFAWLGAVWIGVDLGSYGFGSMQQSFDTTTQLLFLEDWDEVMFSAIRVSGSALAYFLVFAIFVSLLASNLMIGVFIDAFYHIREHVQSHQSERRQPSAREVQNMLVEIDGTNKHIRLRRKFNPRTGGYDLLIAAKPPDGARPSASSSACYHGDAVPGGNATTSHEGAGEGQRPIPRDDDDTCGAHVVHEEDNADDGTDHDEACEISEADQIAELRDALAELAHDYDVLKAQWRAVNTLNLKLQNEQPQTPRSHTVAYPEMLQRKRSSLTESCEI</sequence>
<dbReference type="InterPro" id="IPR018247">
    <property type="entry name" value="EF_Hand_1_Ca_BS"/>
</dbReference>
<feature type="transmembrane region" description="Helical" evidence="6">
    <location>
        <begin position="1525"/>
        <end position="1547"/>
    </location>
</feature>
<evidence type="ECO:0000256" key="2">
    <source>
        <dbReference type="ARBA" id="ARBA00022692"/>
    </source>
</evidence>
<feature type="transmembrane region" description="Helical" evidence="6">
    <location>
        <begin position="1627"/>
        <end position="1650"/>
    </location>
</feature>
<feature type="region of interest" description="Disordered" evidence="5">
    <location>
        <begin position="1350"/>
        <end position="1375"/>
    </location>
</feature>
<keyword evidence="9" id="KW-1185">Reference proteome</keyword>
<keyword evidence="2 6" id="KW-0812">Transmembrane</keyword>
<name>A0AB34JQA0_PRYPA</name>
<evidence type="ECO:0000313" key="8">
    <source>
        <dbReference type="EMBL" id="KAL1524130.1"/>
    </source>
</evidence>
<feature type="domain" description="Ion transport" evidence="7">
    <location>
        <begin position="1493"/>
        <end position="1725"/>
    </location>
</feature>
<evidence type="ECO:0000256" key="1">
    <source>
        <dbReference type="ARBA" id="ARBA00004141"/>
    </source>
</evidence>
<feature type="transmembrane region" description="Helical" evidence="6">
    <location>
        <begin position="1846"/>
        <end position="1864"/>
    </location>
</feature>
<feature type="transmembrane region" description="Helical" evidence="6">
    <location>
        <begin position="1997"/>
        <end position="2018"/>
    </location>
</feature>
<feature type="transmembrane region" description="Helical" evidence="6">
    <location>
        <begin position="1124"/>
        <end position="1145"/>
    </location>
</feature>
<evidence type="ECO:0000256" key="6">
    <source>
        <dbReference type="SAM" id="Phobius"/>
    </source>
</evidence>
<evidence type="ECO:0000256" key="3">
    <source>
        <dbReference type="ARBA" id="ARBA00022989"/>
    </source>
</evidence>
<feature type="transmembrane region" description="Helical" evidence="6">
    <location>
        <begin position="1914"/>
        <end position="1933"/>
    </location>
</feature>
<dbReference type="GO" id="GO:0016020">
    <property type="term" value="C:membrane"/>
    <property type="evidence" value="ECO:0007669"/>
    <property type="project" value="UniProtKB-SubCell"/>
</dbReference>
<gene>
    <name evidence="8" type="ORF">AB1Y20_019039</name>
</gene>
<dbReference type="Proteomes" id="UP001515480">
    <property type="component" value="Unassembled WGS sequence"/>
</dbReference>
<evidence type="ECO:0000259" key="7">
    <source>
        <dbReference type="Pfam" id="PF00520"/>
    </source>
</evidence>
<dbReference type="GO" id="GO:0005216">
    <property type="term" value="F:monoatomic ion channel activity"/>
    <property type="evidence" value="ECO:0007669"/>
    <property type="project" value="InterPro"/>
</dbReference>
<dbReference type="InterPro" id="IPR005821">
    <property type="entry name" value="Ion_trans_dom"/>
</dbReference>
<dbReference type="PROSITE" id="PS00018">
    <property type="entry name" value="EF_HAND_1"/>
    <property type="match status" value="1"/>
</dbReference>
<evidence type="ECO:0000256" key="5">
    <source>
        <dbReference type="SAM" id="MobiDB-lite"/>
    </source>
</evidence>
<feature type="transmembrane region" description="Helical" evidence="6">
    <location>
        <begin position="2058"/>
        <end position="2086"/>
    </location>
</feature>
<keyword evidence="3 6" id="KW-1133">Transmembrane helix</keyword>
<feature type="transmembrane region" description="Helical" evidence="6">
    <location>
        <begin position="1559"/>
        <end position="1579"/>
    </location>
</feature>
<reference evidence="8 9" key="1">
    <citation type="journal article" date="2024" name="Science">
        <title>Giant polyketide synthase enzymes in the biosynthesis of giant marine polyether toxins.</title>
        <authorList>
            <person name="Fallon T.R."/>
            <person name="Shende V.V."/>
            <person name="Wierzbicki I.H."/>
            <person name="Pendleton A.L."/>
            <person name="Watervoot N.F."/>
            <person name="Auber R.P."/>
            <person name="Gonzalez D.J."/>
            <person name="Wisecaver J.H."/>
            <person name="Moore B.S."/>
        </authorList>
    </citation>
    <scope>NUCLEOTIDE SEQUENCE [LARGE SCALE GENOMIC DNA]</scope>
    <source>
        <strain evidence="8 9">12B1</strain>
    </source>
</reference>
<feature type="transmembrane region" description="Helical" evidence="6">
    <location>
        <begin position="94"/>
        <end position="114"/>
    </location>
</feature>
<dbReference type="EMBL" id="JBGBPQ010000005">
    <property type="protein sequence ID" value="KAL1524130.1"/>
    <property type="molecule type" value="Genomic_DNA"/>
</dbReference>
<proteinExistence type="predicted"/>
<accession>A0AB34JQA0</accession>
<feature type="region of interest" description="Disordered" evidence="5">
    <location>
        <begin position="708"/>
        <end position="730"/>
    </location>
</feature>
<feature type="transmembrane region" description="Helical" evidence="6">
    <location>
        <begin position="1662"/>
        <end position="1682"/>
    </location>
</feature>
<comment type="caution">
    <text evidence="8">The sequence shown here is derived from an EMBL/GenBank/DDBJ whole genome shotgun (WGS) entry which is preliminary data.</text>
</comment>
<feature type="transmembrane region" description="Helical" evidence="6">
    <location>
        <begin position="1702"/>
        <end position="1723"/>
    </location>
</feature>
<feature type="transmembrane region" description="Helical" evidence="6">
    <location>
        <begin position="746"/>
        <end position="766"/>
    </location>
</feature>
<feature type="transmembrane region" description="Helical" evidence="6">
    <location>
        <begin position="1165"/>
        <end position="1184"/>
    </location>
</feature>
<feature type="transmembrane region" description="Helical" evidence="6">
    <location>
        <begin position="1493"/>
        <end position="1513"/>
    </location>
</feature>
<comment type="subcellular location">
    <subcellularLocation>
        <location evidence="1">Membrane</location>
        <topology evidence="1">Multi-pass membrane protein</topology>
    </subcellularLocation>
</comment>
<evidence type="ECO:0000313" key="9">
    <source>
        <dbReference type="Proteomes" id="UP001515480"/>
    </source>
</evidence>
<dbReference type="Pfam" id="PF00520">
    <property type="entry name" value="Ion_trans"/>
    <property type="match status" value="2"/>
</dbReference>